<dbReference type="EMBL" id="MDHJ01000001">
    <property type="protein sequence ID" value="OUE10227.1"/>
    <property type="molecule type" value="Genomic_DNA"/>
</dbReference>
<dbReference type="Proteomes" id="UP000195106">
    <property type="component" value="Unassembled WGS sequence"/>
</dbReference>
<comment type="caution">
    <text evidence="3">The sequence shown here is derived from an EMBL/GenBank/DDBJ whole genome shotgun (WGS) entry which is preliminary data.</text>
</comment>
<feature type="domain" description="Carbohydrate kinase PfkB" evidence="2">
    <location>
        <begin position="2"/>
        <end position="303"/>
    </location>
</feature>
<dbReference type="AlphaFoldDB" id="A0A251XXG4"/>
<evidence type="ECO:0000259" key="2">
    <source>
        <dbReference type="Pfam" id="PF00294"/>
    </source>
</evidence>
<organism evidence="3 4">
    <name type="scientific">Clavibacter michiganensis</name>
    <dbReference type="NCBI Taxonomy" id="28447"/>
    <lineage>
        <taxon>Bacteria</taxon>
        <taxon>Bacillati</taxon>
        <taxon>Actinomycetota</taxon>
        <taxon>Actinomycetes</taxon>
        <taxon>Micrococcales</taxon>
        <taxon>Microbacteriaceae</taxon>
        <taxon>Clavibacter</taxon>
    </lineage>
</organism>
<dbReference type="GO" id="GO:0033785">
    <property type="term" value="F:heptose 7-phosphate kinase activity"/>
    <property type="evidence" value="ECO:0007669"/>
    <property type="project" value="TreeGrafter"/>
</dbReference>
<dbReference type="GO" id="GO:0033786">
    <property type="term" value="F:heptose-1-phosphate adenylyltransferase activity"/>
    <property type="evidence" value="ECO:0007669"/>
    <property type="project" value="TreeGrafter"/>
</dbReference>
<name>A0A251XXG4_9MICO</name>
<dbReference type="SUPFAM" id="SSF53613">
    <property type="entry name" value="Ribokinase-like"/>
    <property type="match status" value="1"/>
</dbReference>
<protein>
    <submittedName>
        <fullName evidence="3">Bifunctional protein HldE</fullName>
    </submittedName>
</protein>
<dbReference type="PANTHER" id="PTHR46969">
    <property type="entry name" value="BIFUNCTIONAL PROTEIN HLDE"/>
    <property type="match status" value="1"/>
</dbReference>
<dbReference type="GO" id="GO:0005829">
    <property type="term" value="C:cytosol"/>
    <property type="evidence" value="ECO:0007669"/>
    <property type="project" value="TreeGrafter"/>
</dbReference>
<feature type="region of interest" description="Disordered" evidence="1">
    <location>
        <begin position="293"/>
        <end position="320"/>
    </location>
</feature>
<dbReference type="InterPro" id="IPR011611">
    <property type="entry name" value="PfkB_dom"/>
</dbReference>
<dbReference type="Gene3D" id="3.40.1190.20">
    <property type="match status" value="1"/>
</dbReference>
<evidence type="ECO:0000313" key="3">
    <source>
        <dbReference type="EMBL" id="OUE10227.1"/>
    </source>
</evidence>
<evidence type="ECO:0000256" key="1">
    <source>
        <dbReference type="SAM" id="MobiDB-lite"/>
    </source>
</evidence>
<reference evidence="3 4" key="1">
    <citation type="submission" date="2016-08" db="EMBL/GenBank/DDBJ databases">
        <title>Genome sequence of Clavibacter michiganensis spp. strain CASJ009.</title>
        <authorList>
            <person name="Thapa S.P."/>
            <person name="Coaker G."/>
        </authorList>
    </citation>
    <scope>NUCLEOTIDE SEQUENCE [LARGE SCALE GENOMIC DNA]</scope>
    <source>
        <strain evidence="3">CASJ009</strain>
    </source>
</reference>
<sequence>MRIVVVGDVLLDVDMQGSAHRLSPDAPVPVIEVEESLPRAGGAGLVATMLARDGHEVRLVTVLSDDRHAQTLRERLARVEVVAGPSGAPTPVKTRVRADGHAIARIDEGCAPPPTPVATDAMLDAISTADAIVVADYGRGVTRDPRLRAALDARAAVVPLVWDPHPAGEPPVPNTALATPNLAEARAFSGVAGRDVSAAADAARLLRERWGVRTVAVTMSERGALLVSAPTTPGADRGRPGAAMPVVVPAPLVATGDPCGAGDRLAATALAALAAGSAVEDAVREAVAAAAEYVDAGGSRPSRPRPRPAPSAAMRRAPCR</sequence>
<dbReference type="PANTHER" id="PTHR46969:SF1">
    <property type="entry name" value="BIFUNCTIONAL PROTEIN HLDE"/>
    <property type="match status" value="1"/>
</dbReference>
<proteinExistence type="predicted"/>
<accession>A0A251XXG4</accession>
<dbReference type="Pfam" id="PF00294">
    <property type="entry name" value="PfkB"/>
    <property type="match status" value="1"/>
</dbReference>
<evidence type="ECO:0000313" key="4">
    <source>
        <dbReference type="Proteomes" id="UP000195106"/>
    </source>
</evidence>
<feature type="compositionally biased region" description="Low complexity" evidence="1">
    <location>
        <begin position="310"/>
        <end position="320"/>
    </location>
</feature>
<gene>
    <name evidence="3" type="primary">hldE_1</name>
    <name evidence="3" type="ORF">CMsap09_14865</name>
</gene>
<dbReference type="InterPro" id="IPR029056">
    <property type="entry name" value="Ribokinase-like"/>
</dbReference>